<dbReference type="AlphaFoldDB" id="A0A848NAX9"/>
<proteinExistence type="predicted"/>
<evidence type="ECO:0000313" key="2">
    <source>
        <dbReference type="Proteomes" id="UP000548067"/>
    </source>
</evidence>
<sequence length="65" mass="7436">MITKGYKIITIGCWFDIKQFLFLKNINHTAVIAEKLIYLTTKKTHLHEKQIDAQALPDGDSFAIS</sequence>
<name>A0A848NAX9_9FLAO</name>
<organism evidence="1 2">
    <name type="scientific">Chryseobacterium aquaticum</name>
    <dbReference type="NCBI Taxonomy" id="452084"/>
    <lineage>
        <taxon>Bacteria</taxon>
        <taxon>Pseudomonadati</taxon>
        <taxon>Bacteroidota</taxon>
        <taxon>Flavobacteriia</taxon>
        <taxon>Flavobacteriales</taxon>
        <taxon>Weeksellaceae</taxon>
        <taxon>Chryseobacterium group</taxon>
        <taxon>Chryseobacterium</taxon>
    </lineage>
</organism>
<dbReference type="EMBL" id="JABCJF010000012">
    <property type="protein sequence ID" value="NMR35908.1"/>
    <property type="molecule type" value="Genomic_DNA"/>
</dbReference>
<reference evidence="1 2" key="1">
    <citation type="submission" date="2020-04" db="EMBL/GenBank/DDBJ databases">
        <title>Genome analysis and antimicrobial resistance characteristics of Chryseobacterium aquaticum isolated from farmed salmonids.</title>
        <authorList>
            <person name="Saticioglu I.B."/>
            <person name="Duman M."/>
            <person name="Altun S."/>
        </authorList>
    </citation>
    <scope>NUCLEOTIDE SEQUENCE [LARGE SCALE GENOMIC DNA]</scope>
    <source>
        <strain evidence="1 2">C-174</strain>
    </source>
</reference>
<comment type="caution">
    <text evidence="1">The sequence shown here is derived from an EMBL/GenBank/DDBJ whole genome shotgun (WGS) entry which is preliminary data.</text>
</comment>
<dbReference type="RefSeq" id="WP_169322371.1">
    <property type="nucleotide sequence ID" value="NZ_JABCJF010000012.1"/>
</dbReference>
<accession>A0A848NAX9</accession>
<dbReference type="Proteomes" id="UP000548067">
    <property type="component" value="Unassembled WGS sequence"/>
</dbReference>
<evidence type="ECO:0000313" key="1">
    <source>
        <dbReference type="EMBL" id="NMR35908.1"/>
    </source>
</evidence>
<gene>
    <name evidence="1" type="ORF">HIO71_17150</name>
</gene>
<protein>
    <submittedName>
        <fullName evidence="1">Uncharacterized protein</fullName>
    </submittedName>
</protein>